<evidence type="ECO:0000259" key="2">
    <source>
        <dbReference type="PROSITE" id="PS50109"/>
    </source>
</evidence>
<name>A0A8F9XHJ7_9BACT</name>
<dbReference type="RefSeq" id="WP_220163224.1">
    <property type="nucleotide sequence ID" value="NZ_CP080507.1"/>
</dbReference>
<dbReference type="SMART" id="SM00387">
    <property type="entry name" value="HATPase_c"/>
    <property type="match status" value="1"/>
</dbReference>
<dbReference type="Pfam" id="PF06580">
    <property type="entry name" value="His_kinase"/>
    <property type="match status" value="1"/>
</dbReference>
<evidence type="ECO:0000313" key="4">
    <source>
        <dbReference type="Proteomes" id="UP000825051"/>
    </source>
</evidence>
<dbReference type="KEGG" id="ole:K0B96_01950"/>
<keyword evidence="1" id="KW-0472">Membrane</keyword>
<organism evidence="3 4">
    <name type="scientific">Horticoccus luteus</name>
    <dbReference type="NCBI Taxonomy" id="2862869"/>
    <lineage>
        <taxon>Bacteria</taxon>
        <taxon>Pseudomonadati</taxon>
        <taxon>Verrucomicrobiota</taxon>
        <taxon>Opitutia</taxon>
        <taxon>Opitutales</taxon>
        <taxon>Opitutaceae</taxon>
        <taxon>Horticoccus</taxon>
    </lineage>
</organism>
<dbReference type="InterPro" id="IPR010559">
    <property type="entry name" value="Sig_transdc_His_kin_internal"/>
</dbReference>
<gene>
    <name evidence="3" type="ORF">K0B96_01950</name>
</gene>
<dbReference type="InterPro" id="IPR003594">
    <property type="entry name" value="HATPase_dom"/>
</dbReference>
<feature type="transmembrane region" description="Helical" evidence="1">
    <location>
        <begin position="39"/>
        <end position="62"/>
    </location>
</feature>
<keyword evidence="4" id="KW-1185">Reference proteome</keyword>
<keyword evidence="1" id="KW-0812">Transmembrane</keyword>
<evidence type="ECO:0000313" key="3">
    <source>
        <dbReference type="EMBL" id="QYM79405.1"/>
    </source>
</evidence>
<reference evidence="3" key="1">
    <citation type="submission" date="2021-08" db="EMBL/GenBank/DDBJ databases">
        <title>Genome of a novel bacterium of the phylum Verrucomicrobia, Oleiharenicola sp. KSB-15.</title>
        <authorList>
            <person name="Chung J.-H."/>
            <person name="Ahn J.-H."/>
            <person name="Yoon Y."/>
            <person name="Kim D.-Y."/>
            <person name="An S.-H."/>
            <person name="Park I."/>
            <person name="Yeon J."/>
        </authorList>
    </citation>
    <scope>NUCLEOTIDE SEQUENCE</scope>
    <source>
        <strain evidence="3">KSB-15</strain>
    </source>
</reference>
<dbReference type="PANTHER" id="PTHR34220:SF7">
    <property type="entry name" value="SENSOR HISTIDINE KINASE YPDA"/>
    <property type="match status" value="1"/>
</dbReference>
<dbReference type="Proteomes" id="UP000825051">
    <property type="component" value="Chromosome"/>
</dbReference>
<dbReference type="Pfam" id="PF02518">
    <property type="entry name" value="HATPase_c"/>
    <property type="match status" value="1"/>
</dbReference>
<dbReference type="EMBL" id="CP080507">
    <property type="protein sequence ID" value="QYM79405.1"/>
    <property type="molecule type" value="Genomic_DNA"/>
</dbReference>
<proteinExistence type="predicted"/>
<dbReference type="AlphaFoldDB" id="A0A8F9XHJ7"/>
<dbReference type="GO" id="GO:0016020">
    <property type="term" value="C:membrane"/>
    <property type="evidence" value="ECO:0007669"/>
    <property type="project" value="InterPro"/>
</dbReference>
<protein>
    <submittedName>
        <fullName evidence="3">Histidine kinase</fullName>
    </submittedName>
</protein>
<dbReference type="PROSITE" id="PS50109">
    <property type="entry name" value="HIS_KIN"/>
    <property type="match status" value="1"/>
</dbReference>
<evidence type="ECO:0000256" key="1">
    <source>
        <dbReference type="SAM" id="Phobius"/>
    </source>
</evidence>
<feature type="transmembrane region" description="Helical" evidence="1">
    <location>
        <begin position="83"/>
        <end position="105"/>
    </location>
</feature>
<feature type="transmembrane region" description="Helical" evidence="1">
    <location>
        <begin position="125"/>
        <end position="141"/>
    </location>
</feature>
<keyword evidence="1" id="KW-1133">Transmembrane helix</keyword>
<feature type="domain" description="Histidine kinase" evidence="2">
    <location>
        <begin position="260"/>
        <end position="355"/>
    </location>
</feature>
<keyword evidence="3" id="KW-0418">Kinase</keyword>
<dbReference type="InterPro" id="IPR036890">
    <property type="entry name" value="HATPase_C_sf"/>
</dbReference>
<accession>A0A8F9XHJ7</accession>
<dbReference type="PANTHER" id="PTHR34220">
    <property type="entry name" value="SENSOR HISTIDINE KINASE YPDA"/>
    <property type="match status" value="1"/>
</dbReference>
<sequence>MQNRWIKYSLLLVGWGLVGLLLSTEVYFNLLVETPHVDAVGAAAIPQFGRAVMWALLAPLILQMRVRMPLSRGHWAGGVAFHLAMSATVMLVFYLGRIFAISVFWAEDFWPTALHSFYGRNLIDMAYYWLVLAFGYSWEIHQKYKSEELRAAQLETRLIETELKALREQLHPHFLFNTMNTIAVLIREGRHDEAVTLLARLSSLLRLSLEATRTPETTLQQELDFLDRYIEIQKARFSDRLLVDLAVEPVALAARIPNLILQPLVENAILHGVAAKSGPGRVRIGGRVTGDRLHLTVEDDGPGIADAERGRTREGVGLSNTRDRLIKTYGVRAQLTVRSEPGHGVRVHIVMPFRS</sequence>
<dbReference type="InterPro" id="IPR005467">
    <property type="entry name" value="His_kinase_dom"/>
</dbReference>
<dbReference type="InterPro" id="IPR050640">
    <property type="entry name" value="Bact_2-comp_sensor_kinase"/>
</dbReference>
<dbReference type="Gene3D" id="3.30.565.10">
    <property type="entry name" value="Histidine kinase-like ATPase, C-terminal domain"/>
    <property type="match status" value="1"/>
</dbReference>
<keyword evidence="3" id="KW-0808">Transferase</keyword>
<dbReference type="GO" id="GO:0000155">
    <property type="term" value="F:phosphorelay sensor kinase activity"/>
    <property type="evidence" value="ECO:0007669"/>
    <property type="project" value="InterPro"/>
</dbReference>
<dbReference type="SUPFAM" id="SSF55874">
    <property type="entry name" value="ATPase domain of HSP90 chaperone/DNA topoisomerase II/histidine kinase"/>
    <property type="match status" value="1"/>
</dbReference>